<keyword evidence="2" id="KW-1185">Reference proteome</keyword>
<dbReference type="Gene3D" id="3.40.50.2000">
    <property type="entry name" value="Glycogen Phosphorylase B"/>
    <property type="match status" value="2"/>
</dbReference>
<name>A0A6I6JHD1_9BACT</name>
<evidence type="ECO:0000313" key="1">
    <source>
        <dbReference type="EMBL" id="QGY39487.1"/>
    </source>
</evidence>
<dbReference type="InterPro" id="IPR050194">
    <property type="entry name" value="Glycosyltransferase_grp1"/>
</dbReference>
<dbReference type="Pfam" id="PF13692">
    <property type="entry name" value="Glyco_trans_1_4"/>
    <property type="match status" value="1"/>
</dbReference>
<dbReference type="PANTHER" id="PTHR45947">
    <property type="entry name" value="SULFOQUINOVOSYL TRANSFERASE SQD2"/>
    <property type="match status" value="1"/>
</dbReference>
<keyword evidence="1" id="KW-0808">Transferase</keyword>
<proteinExistence type="predicted"/>
<evidence type="ECO:0000313" key="2">
    <source>
        <dbReference type="Proteomes" id="UP000428328"/>
    </source>
</evidence>
<dbReference type="CDD" id="cd03801">
    <property type="entry name" value="GT4_PimA-like"/>
    <property type="match status" value="1"/>
</dbReference>
<dbReference type="PANTHER" id="PTHR45947:SF3">
    <property type="entry name" value="SULFOQUINOVOSYL TRANSFERASE SQD2"/>
    <property type="match status" value="1"/>
</dbReference>
<reference evidence="1 2" key="1">
    <citation type="submission" date="2019-11" db="EMBL/GenBank/DDBJ databases">
        <authorList>
            <person name="Zheng R.K."/>
            <person name="Sun C.M."/>
        </authorList>
    </citation>
    <scope>NUCLEOTIDE SEQUENCE [LARGE SCALE GENOMIC DNA]</scope>
    <source>
        <strain evidence="1 2">SRB007</strain>
    </source>
</reference>
<dbReference type="SUPFAM" id="SSF53756">
    <property type="entry name" value="UDP-Glycosyltransferase/glycogen phosphorylase"/>
    <property type="match status" value="1"/>
</dbReference>
<gene>
    <name evidence="1" type="ORF">GM415_04905</name>
</gene>
<dbReference type="GO" id="GO:0016757">
    <property type="term" value="F:glycosyltransferase activity"/>
    <property type="evidence" value="ECO:0007669"/>
    <property type="project" value="TreeGrafter"/>
</dbReference>
<dbReference type="KEGG" id="psel:GM415_04905"/>
<sequence>MKIAFCTPFKPIDHASVSGDVTIARDLAAALAGFGHEVLPLPYFPAKEIYRKPTTWPGAWRALNRMADAARGADCWLTYGSYYKVPDVFGPTITRRLAMPYVIFQASYAENRGRRLATWPGYALNKRAMLASDHIVCNRVNDMRGCAKLLPEDRYTYVRPGLPEGLFARDEAARERLRREWSADGVPVIVTAAIMRHGVKAEGLRWVVETCAELAARGRDFRLVVAGGGPRRDEIEALARERLGERVTFLGLVDRTELAGLFSAGDLFAFPGLEESVGMVYLEAQRCGLPVVATDDEGAPHVIRHEVSGLITPVDRRAFTEAVDRLLTDSALLERLGAQAAPYVRDNHTSATAYAPLNEIITRLVRERKQS</sequence>
<protein>
    <submittedName>
        <fullName evidence="1">Glycosyltransferase</fullName>
    </submittedName>
</protein>
<dbReference type="RefSeq" id="WP_158946713.1">
    <property type="nucleotide sequence ID" value="NZ_CP046400.1"/>
</dbReference>
<dbReference type="Proteomes" id="UP000428328">
    <property type="component" value="Chromosome"/>
</dbReference>
<organism evidence="1 2">
    <name type="scientific">Pseudodesulfovibrio cashew</name>
    <dbReference type="NCBI Taxonomy" id="2678688"/>
    <lineage>
        <taxon>Bacteria</taxon>
        <taxon>Pseudomonadati</taxon>
        <taxon>Thermodesulfobacteriota</taxon>
        <taxon>Desulfovibrionia</taxon>
        <taxon>Desulfovibrionales</taxon>
        <taxon>Desulfovibrionaceae</taxon>
    </lineage>
</organism>
<dbReference type="AlphaFoldDB" id="A0A6I6JHD1"/>
<accession>A0A6I6JHD1</accession>
<dbReference type="EMBL" id="CP046400">
    <property type="protein sequence ID" value="QGY39487.1"/>
    <property type="molecule type" value="Genomic_DNA"/>
</dbReference>